<accession>A0A0C3AUQ5</accession>
<dbReference type="EMBL" id="KN824344">
    <property type="protein sequence ID" value="KIM22996.1"/>
    <property type="molecule type" value="Genomic_DNA"/>
</dbReference>
<feature type="compositionally biased region" description="Basic and acidic residues" evidence="1">
    <location>
        <begin position="130"/>
        <end position="156"/>
    </location>
</feature>
<feature type="compositionally biased region" description="Acidic residues" evidence="1">
    <location>
        <begin position="21"/>
        <end position="32"/>
    </location>
</feature>
<evidence type="ECO:0000313" key="2">
    <source>
        <dbReference type="EMBL" id="KIM22996.1"/>
    </source>
</evidence>
<feature type="compositionally biased region" description="Polar residues" evidence="1">
    <location>
        <begin position="39"/>
        <end position="50"/>
    </location>
</feature>
<dbReference type="AlphaFoldDB" id="A0A0C3AUQ5"/>
<reference evidence="3" key="2">
    <citation type="submission" date="2015-01" db="EMBL/GenBank/DDBJ databases">
        <title>Evolutionary Origins and Diversification of the Mycorrhizal Mutualists.</title>
        <authorList>
            <consortium name="DOE Joint Genome Institute"/>
            <consortium name="Mycorrhizal Genomics Consortium"/>
            <person name="Kohler A."/>
            <person name="Kuo A."/>
            <person name="Nagy L.G."/>
            <person name="Floudas D."/>
            <person name="Copeland A."/>
            <person name="Barry K.W."/>
            <person name="Cichocki N."/>
            <person name="Veneault-Fourrey C."/>
            <person name="LaButti K."/>
            <person name="Lindquist E.A."/>
            <person name="Lipzen A."/>
            <person name="Lundell T."/>
            <person name="Morin E."/>
            <person name="Murat C."/>
            <person name="Riley R."/>
            <person name="Ohm R."/>
            <person name="Sun H."/>
            <person name="Tunlid A."/>
            <person name="Henrissat B."/>
            <person name="Grigoriev I.V."/>
            <person name="Hibbett D.S."/>
            <person name="Martin F."/>
        </authorList>
    </citation>
    <scope>NUCLEOTIDE SEQUENCE [LARGE SCALE GENOMIC DNA]</scope>
    <source>
        <strain evidence="3">MAFF 305830</strain>
    </source>
</reference>
<sequence>MSKSPPRVALNTGATSSSGVEAEEITDIPLDELNDRQQHSATAQQQNTQKVDIKGKGKARVEEQNIVDDPGNYDLQAELEEDEAVRLHQLQQQARHGHENVFDDENGIYTSGDVSPGNGEYPPMGDDDLEERRVNETLKRWEEAERQRRKAVRESNRTSGSPRPSLVGDVSRRASKLWKEGAQRRTSLRRGAARIRDDESPTRRSSTGTRTSGVTREDGLAPSRSTTLSTQERERDNARSVSPSSPTPLVSNNPFSTPRMGSPVSLEDQYDASRSKSPAGAGPEDALMQGTSAPPTPSANRTVHDPEYPDRPILQASGSGSYGADALSAKPKSKRGSLPPPRPLDLPEEFVPSPTTAAATMPRAVSPMVIGRSDAEIAEDDELEAREASQGRWWTDWLCGCREGGRLGQDQVRVANFRFYGLLIRLSFI</sequence>
<evidence type="ECO:0000256" key="1">
    <source>
        <dbReference type="SAM" id="MobiDB-lite"/>
    </source>
</evidence>
<organism evidence="2 3">
    <name type="scientific">Serendipita vermifera MAFF 305830</name>
    <dbReference type="NCBI Taxonomy" id="933852"/>
    <lineage>
        <taxon>Eukaryota</taxon>
        <taxon>Fungi</taxon>
        <taxon>Dikarya</taxon>
        <taxon>Basidiomycota</taxon>
        <taxon>Agaricomycotina</taxon>
        <taxon>Agaricomycetes</taxon>
        <taxon>Sebacinales</taxon>
        <taxon>Serendipitaceae</taxon>
        <taxon>Serendipita</taxon>
    </lineage>
</organism>
<feature type="compositionally biased region" description="Basic and acidic residues" evidence="1">
    <location>
        <begin position="51"/>
        <end position="63"/>
    </location>
</feature>
<feature type="region of interest" description="Disordered" evidence="1">
    <location>
        <begin position="88"/>
        <end position="352"/>
    </location>
</feature>
<protein>
    <submittedName>
        <fullName evidence="2">Uncharacterized protein</fullName>
    </submittedName>
</protein>
<keyword evidence="3" id="KW-1185">Reference proteome</keyword>
<gene>
    <name evidence="2" type="ORF">M408DRAFT_267754</name>
</gene>
<name>A0A0C3AUQ5_SERVB</name>
<evidence type="ECO:0000313" key="3">
    <source>
        <dbReference type="Proteomes" id="UP000054097"/>
    </source>
</evidence>
<feature type="compositionally biased region" description="Low complexity" evidence="1">
    <location>
        <begin position="203"/>
        <end position="214"/>
    </location>
</feature>
<feature type="compositionally biased region" description="Polar residues" evidence="1">
    <location>
        <begin position="289"/>
        <end position="301"/>
    </location>
</feature>
<proteinExistence type="predicted"/>
<dbReference type="Proteomes" id="UP000054097">
    <property type="component" value="Unassembled WGS sequence"/>
</dbReference>
<feature type="compositionally biased region" description="Low complexity" evidence="1">
    <location>
        <begin position="240"/>
        <end position="254"/>
    </location>
</feature>
<dbReference type="HOGENOM" id="CLU_704205_0_0_1"/>
<reference evidence="2 3" key="1">
    <citation type="submission" date="2014-04" db="EMBL/GenBank/DDBJ databases">
        <authorList>
            <consortium name="DOE Joint Genome Institute"/>
            <person name="Kuo A."/>
            <person name="Zuccaro A."/>
            <person name="Kohler A."/>
            <person name="Nagy L.G."/>
            <person name="Floudas D."/>
            <person name="Copeland A."/>
            <person name="Barry K.W."/>
            <person name="Cichocki N."/>
            <person name="Veneault-Fourrey C."/>
            <person name="LaButti K."/>
            <person name="Lindquist E.A."/>
            <person name="Lipzen A."/>
            <person name="Lundell T."/>
            <person name="Morin E."/>
            <person name="Murat C."/>
            <person name="Sun H."/>
            <person name="Tunlid A."/>
            <person name="Henrissat B."/>
            <person name="Grigoriev I.V."/>
            <person name="Hibbett D.S."/>
            <person name="Martin F."/>
            <person name="Nordberg H.P."/>
            <person name="Cantor M.N."/>
            <person name="Hua S.X."/>
        </authorList>
    </citation>
    <scope>NUCLEOTIDE SEQUENCE [LARGE SCALE GENOMIC DNA]</scope>
    <source>
        <strain evidence="2 3">MAFF 305830</strain>
    </source>
</reference>
<dbReference type="OrthoDB" id="3358973at2759"/>
<feature type="region of interest" description="Disordered" evidence="1">
    <location>
        <begin position="1"/>
        <end position="70"/>
    </location>
</feature>